<organism evidence="1 2">
    <name type="scientific">Helicostylum pulchrum</name>
    <dbReference type="NCBI Taxonomy" id="562976"/>
    <lineage>
        <taxon>Eukaryota</taxon>
        <taxon>Fungi</taxon>
        <taxon>Fungi incertae sedis</taxon>
        <taxon>Mucoromycota</taxon>
        <taxon>Mucoromycotina</taxon>
        <taxon>Mucoromycetes</taxon>
        <taxon>Mucorales</taxon>
        <taxon>Mucorineae</taxon>
        <taxon>Mucoraceae</taxon>
        <taxon>Helicostylum</taxon>
    </lineage>
</organism>
<proteinExistence type="predicted"/>
<keyword evidence="2" id="KW-1185">Reference proteome</keyword>
<sequence>MPTPDPRFHINVPRICAVLPGAFRVVSPAIPAIPAVLPEMIADTRLKGLLRYVCYNVGEQIAVIVARSIMFIFSSTLDIKIVGDGPNEFEEAPASILRALCSSRNLFVCDFMLRYLTTSANTDDIIGRHDLNELLNIDTVTDEQIANLLNQKFMSQVK</sequence>
<accession>A0ABP9YA57</accession>
<evidence type="ECO:0000313" key="2">
    <source>
        <dbReference type="Proteomes" id="UP001476247"/>
    </source>
</evidence>
<reference evidence="1 2" key="1">
    <citation type="submission" date="2024-04" db="EMBL/GenBank/DDBJ databases">
        <title>genome sequences of Mucor flavus KT1a and Helicostylum pulchrum KT1b strains isolation_sourced from the surface of a dry-aged beef.</title>
        <authorList>
            <person name="Toyotome T."/>
            <person name="Hosono M."/>
            <person name="Torimaru M."/>
            <person name="Fukuda K."/>
            <person name="Mikami N."/>
        </authorList>
    </citation>
    <scope>NUCLEOTIDE SEQUENCE [LARGE SCALE GENOMIC DNA]</scope>
    <source>
        <strain evidence="1 2">KT1b</strain>
    </source>
</reference>
<dbReference type="Proteomes" id="UP001476247">
    <property type="component" value="Unassembled WGS sequence"/>
</dbReference>
<name>A0ABP9YA57_9FUNG</name>
<dbReference type="EMBL" id="BAABUJ010000030">
    <property type="protein sequence ID" value="GAA5803850.1"/>
    <property type="molecule type" value="Genomic_DNA"/>
</dbReference>
<comment type="caution">
    <text evidence="1">The sequence shown here is derived from an EMBL/GenBank/DDBJ whole genome shotgun (WGS) entry which is preliminary data.</text>
</comment>
<protein>
    <submittedName>
        <fullName evidence="1">Uncharacterized protein</fullName>
    </submittedName>
</protein>
<evidence type="ECO:0000313" key="1">
    <source>
        <dbReference type="EMBL" id="GAA5803850.1"/>
    </source>
</evidence>
<gene>
    <name evidence="1" type="ORF">HPULCUR_009335</name>
</gene>